<name>A0ABD5LTA4_AGRRD</name>
<dbReference type="AlphaFoldDB" id="A0ABD5LTA4"/>
<protein>
    <submittedName>
        <fullName evidence="1">Uncharacterized protein</fullName>
    </submittedName>
</protein>
<dbReference type="RefSeq" id="WP_353574437.1">
    <property type="nucleotide sequence ID" value="NZ_JBETME010000008.1"/>
</dbReference>
<dbReference type="EMBL" id="JBETME010000008">
    <property type="protein sequence ID" value="MES4992482.1"/>
    <property type="molecule type" value="Genomic_DNA"/>
</dbReference>
<gene>
    <name evidence="1" type="ORF">ABVB70_19295</name>
</gene>
<accession>A0ABD5LTA4</accession>
<dbReference type="Proteomes" id="UP001438189">
    <property type="component" value="Unassembled WGS sequence"/>
</dbReference>
<sequence>MNDAKVEEATLKARIQVVDISELETKDSFKHNRFVAIAALYPRLNAAGMDRSNPDVRQAGAFVFNAVGVALSSPFLLAGKIVGGE</sequence>
<comment type="caution">
    <text evidence="1">The sequence shown here is derived from an EMBL/GenBank/DDBJ whole genome shotgun (WGS) entry which is preliminary data.</text>
</comment>
<evidence type="ECO:0000313" key="1">
    <source>
        <dbReference type="EMBL" id="MES4992482.1"/>
    </source>
</evidence>
<proteinExistence type="predicted"/>
<evidence type="ECO:0000313" key="2">
    <source>
        <dbReference type="Proteomes" id="UP001438189"/>
    </source>
</evidence>
<reference evidence="1 2" key="1">
    <citation type="submission" date="2024-06" db="EMBL/GenBank/DDBJ databases">
        <title>Genome sequencing of Agrobacterium spp. from tobacco in Serbia.</title>
        <authorList>
            <person name="Ilicic R.J."/>
            <person name="Studholme D.J."/>
            <person name="Jelusic A."/>
            <person name="Barac G."/>
            <person name="Bagi F."/>
            <person name="Popovic Milovanovic T."/>
        </authorList>
    </citation>
    <scope>NUCLEOTIDE SEQUENCE [LARGE SCALE GENOMIC DNA]</scope>
    <source>
        <strain evidence="1 2">DA1</strain>
    </source>
</reference>
<organism evidence="1 2">
    <name type="scientific">Agrobacterium radiobacter</name>
    <dbReference type="NCBI Taxonomy" id="362"/>
    <lineage>
        <taxon>Bacteria</taxon>
        <taxon>Pseudomonadati</taxon>
        <taxon>Pseudomonadota</taxon>
        <taxon>Alphaproteobacteria</taxon>
        <taxon>Hyphomicrobiales</taxon>
        <taxon>Rhizobiaceae</taxon>
        <taxon>Rhizobium/Agrobacterium group</taxon>
        <taxon>Agrobacterium</taxon>
        <taxon>Agrobacterium tumefaciens complex</taxon>
    </lineage>
</organism>